<accession>A0ABU9JZD6</accession>
<gene>
    <name evidence="1" type="ORF">NST17_13630</name>
</gene>
<evidence type="ECO:0000313" key="1">
    <source>
        <dbReference type="EMBL" id="MEL3958228.1"/>
    </source>
</evidence>
<comment type="caution">
    <text evidence="1">The sequence shown here is derived from an EMBL/GenBank/DDBJ whole genome shotgun (WGS) entry which is preliminary data.</text>
</comment>
<protein>
    <submittedName>
        <fullName evidence="1">Uncharacterized protein</fullName>
    </submittedName>
</protein>
<name>A0ABU9JZD6_9BACI</name>
<dbReference type="RefSeq" id="WP_342020443.1">
    <property type="nucleotide sequence ID" value="NZ_CP155465.1"/>
</dbReference>
<proteinExistence type="predicted"/>
<sequence length="377" mass="44087">MVQLQFGFGYKEYINGKHQITIIKHLPKAEYDKHVKNMEILRYYGRLKQVYTLAESNSDSFLKFIDSVNKGNSKSNEESVVLEGNRLLINYLTSAGMFIDYGEKELGKALGKNYRINFQKETNRLYDSIISYRFMDLMRNYAVHYGFPLHIYVRSLKTPSGLFSVKSELLQFKKWKHVKSDIEKMPDNIRLEPHVKAMQMCIKHLFEQCIYNFSARLVEVIEYTNSLVKKAEKQPPVFIKFENEERFRAGEFTAMPVDIGIIQEVLTDLRNHPNIIITDKEEKKRETQLEFYFNEELIMSGSVSDFKRIIINNSSPEDIDPILSLGDRFTLGDFPKMGQSTIVRVIKMSTNMKQSNGFPDMIKYFLEEYHTEDTPST</sequence>
<organism evidence="1 2">
    <name type="scientific">Caldifermentibacillus hisashii</name>
    <dbReference type="NCBI Taxonomy" id="996558"/>
    <lineage>
        <taxon>Bacteria</taxon>
        <taxon>Bacillati</taxon>
        <taxon>Bacillota</taxon>
        <taxon>Bacilli</taxon>
        <taxon>Bacillales</taxon>
        <taxon>Bacillaceae</taxon>
        <taxon>Caldifermentibacillus</taxon>
    </lineage>
</organism>
<dbReference type="Proteomes" id="UP001459714">
    <property type="component" value="Unassembled WGS sequence"/>
</dbReference>
<keyword evidence="2" id="KW-1185">Reference proteome</keyword>
<evidence type="ECO:0000313" key="2">
    <source>
        <dbReference type="Proteomes" id="UP001459714"/>
    </source>
</evidence>
<reference evidence="1 2" key="1">
    <citation type="submission" date="2024-03" db="EMBL/GenBank/DDBJ databases">
        <title>Bacilli Hybrid Assemblies.</title>
        <authorList>
            <person name="Kovac J."/>
        </authorList>
    </citation>
    <scope>NUCLEOTIDE SEQUENCE [LARGE SCALE GENOMIC DNA]</scope>
    <source>
        <strain evidence="1 2">FSL M8-0022</strain>
    </source>
</reference>
<dbReference type="EMBL" id="JBBYAK010000001">
    <property type="protein sequence ID" value="MEL3958228.1"/>
    <property type="molecule type" value="Genomic_DNA"/>
</dbReference>